<evidence type="ECO:0000256" key="6">
    <source>
        <dbReference type="RuleBase" id="RU003423"/>
    </source>
</evidence>
<dbReference type="GO" id="GO:0031405">
    <property type="term" value="F:lipoic acid binding"/>
    <property type="evidence" value="ECO:0007669"/>
    <property type="project" value="TreeGrafter"/>
</dbReference>
<evidence type="ECO:0000256" key="7">
    <source>
        <dbReference type="SAM" id="MobiDB-lite"/>
    </source>
</evidence>
<dbReference type="AlphaFoldDB" id="A0A7X2Z7J1"/>
<dbReference type="EC" id="2.3.1.-" evidence="6"/>
<feature type="compositionally biased region" description="Polar residues" evidence="7">
    <location>
        <begin position="178"/>
        <end position="191"/>
    </location>
</feature>
<evidence type="ECO:0000256" key="3">
    <source>
        <dbReference type="ARBA" id="ARBA00022679"/>
    </source>
</evidence>
<dbReference type="Pfam" id="PF00364">
    <property type="entry name" value="Biotin_lipoyl"/>
    <property type="match status" value="1"/>
</dbReference>
<feature type="compositionally biased region" description="Low complexity" evidence="7">
    <location>
        <begin position="105"/>
        <end position="114"/>
    </location>
</feature>
<evidence type="ECO:0000256" key="1">
    <source>
        <dbReference type="ARBA" id="ARBA00001938"/>
    </source>
</evidence>
<evidence type="ECO:0000313" key="11">
    <source>
        <dbReference type="Proteomes" id="UP000450917"/>
    </source>
</evidence>
<dbReference type="InterPro" id="IPR004167">
    <property type="entry name" value="PSBD"/>
</dbReference>
<keyword evidence="11" id="KW-1185">Reference proteome</keyword>
<keyword evidence="3 6" id="KW-0808">Transferase</keyword>
<evidence type="ECO:0000256" key="2">
    <source>
        <dbReference type="ARBA" id="ARBA00007317"/>
    </source>
</evidence>
<name>A0A7X2Z7J1_9BACL</name>
<reference evidence="10 11" key="1">
    <citation type="submission" date="2019-11" db="EMBL/GenBank/DDBJ databases">
        <title>Draft genome sequences of five Paenibacillus species of dairy origin.</title>
        <authorList>
            <person name="Olajide A.M."/>
            <person name="Chen S."/>
            <person name="Lapointe G."/>
        </authorList>
    </citation>
    <scope>NUCLEOTIDE SEQUENCE [LARGE SCALE GENOMIC DNA]</scope>
    <source>
        <strain evidence="10 11">2CS3</strain>
    </source>
</reference>
<dbReference type="InterPro" id="IPR011053">
    <property type="entry name" value="Single_hybrid_motif"/>
</dbReference>
<dbReference type="SUPFAM" id="SSF47005">
    <property type="entry name" value="Peripheral subunit-binding domain of 2-oxo acid dehydrogenase complex"/>
    <property type="match status" value="1"/>
</dbReference>
<comment type="similarity">
    <text evidence="2 6">Belongs to the 2-oxoacid dehydrogenase family.</text>
</comment>
<sequence>MNVVRLPKMGLTMEEGIVQRFLVKPGQLYSKGDVVAEIETDKAVLEVEMPQDGVIEELLVLEGDTVEVGAPLLRLKSEQKTPETSVREAASPTERPQPNTECAKDAVAAASPDAELPLNQDRRMIAISPSARRRARELGIDYTTLQGTGPNGRILYADVEEAAQQIPLAPKESREASRNNVGATSARNTGVHQGKSKVVELSRMRRIIARRMVESVTTIPQFYVKRRVDLTQLLAVKNTIQPHIYRSRNIKISVNDFLIRAVAETLREFPQLNASFVGTPDQAESHIVEYEEIHIGLAVAAPNGLVVPVIHHADELSVMEIAGMRERLVSAARAGTLKGDDMQRGTFTISNLGAMDVEEFSAIVNPPEAGILAVGTTVEEIVVINGQFEIRPMLTLVGSFDHRVIDGLAAAAFMKKLVERLQSDDWQLL</sequence>
<dbReference type="InterPro" id="IPR000089">
    <property type="entry name" value="Biotin_lipoyl"/>
</dbReference>
<feature type="region of interest" description="Disordered" evidence="7">
    <location>
        <begin position="74"/>
        <end position="114"/>
    </location>
</feature>
<evidence type="ECO:0000256" key="4">
    <source>
        <dbReference type="ARBA" id="ARBA00022823"/>
    </source>
</evidence>
<dbReference type="InterPro" id="IPR023213">
    <property type="entry name" value="CAT-like_dom_sf"/>
</dbReference>
<dbReference type="PROSITE" id="PS51826">
    <property type="entry name" value="PSBD"/>
    <property type="match status" value="1"/>
</dbReference>
<keyword evidence="5 6" id="KW-0012">Acyltransferase</keyword>
<evidence type="ECO:0000259" key="8">
    <source>
        <dbReference type="PROSITE" id="PS50968"/>
    </source>
</evidence>
<feature type="domain" description="Lipoyl-binding" evidence="8">
    <location>
        <begin position="1"/>
        <end position="76"/>
    </location>
</feature>
<dbReference type="Pfam" id="PF00198">
    <property type="entry name" value="2-oxoacid_dh"/>
    <property type="match status" value="1"/>
</dbReference>
<comment type="caution">
    <text evidence="10">The sequence shown here is derived from an EMBL/GenBank/DDBJ whole genome shotgun (WGS) entry which is preliminary data.</text>
</comment>
<dbReference type="SUPFAM" id="SSF52777">
    <property type="entry name" value="CoA-dependent acyltransferases"/>
    <property type="match status" value="1"/>
</dbReference>
<dbReference type="Gene3D" id="4.10.320.10">
    <property type="entry name" value="E3-binding domain"/>
    <property type="match status" value="1"/>
</dbReference>
<dbReference type="Gene3D" id="2.40.50.100">
    <property type="match status" value="1"/>
</dbReference>
<dbReference type="InterPro" id="IPR001078">
    <property type="entry name" value="2-oxoacid_DH_actylTfrase"/>
</dbReference>
<feature type="region of interest" description="Disordered" evidence="7">
    <location>
        <begin position="168"/>
        <end position="195"/>
    </location>
</feature>
<dbReference type="Proteomes" id="UP000450917">
    <property type="component" value="Unassembled WGS sequence"/>
</dbReference>
<dbReference type="InterPro" id="IPR050743">
    <property type="entry name" value="2-oxoacid_DH_E2_comp"/>
</dbReference>
<dbReference type="GO" id="GO:0016407">
    <property type="term" value="F:acetyltransferase activity"/>
    <property type="evidence" value="ECO:0007669"/>
    <property type="project" value="TreeGrafter"/>
</dbReference>
<evidence type="ECO:0000256" key="5">
    <source>
        <dbReference type="ARBA" id="ARBA00023315"/>
    </source>
</evidence>
<dbReference type="PANTHER" id="PTHR43178">
    <property type="entry name" value="DIHYDROLIPOAMIDE ACETYLTRANSFERASE COMPONENT OF PYRUVATE DEHYDROGENASE COMPLEX"/>
    <property type="match status" value="1"/>
</dbReference>
<dbReference type="Gene3D" id="3.30.559.10">
    <property type="entry name" value="Chloramphenicol acetyltransferase-like domain"/>
    <property type="match status" value="1"/>
</dbReference>
<keyword evidence="4 6" id="KW-0450">Lipoyl</keyword>
<dbReference type="RefSeq" id="WP_155614029.1">
    <property type="nucleotide sequence ID" value="NZ_WNZX01000002.1"/>
</dbReference>
<dbReference type="GO" id="GO:0005737">
    <property type="term" value="C:cytoplasm"/>
    <property type="evidence" value="ECO:0007669"/>
    <property type="project" value="TreeGrafter"/>
</dbReference>
<dbReference type="CDD" id="cd06849">
    <property type="entry name" value="lipoyl_domain"/>
    <property type="match status" value="1"/>
</dbReference>
<evidence type="ECO:0000259" key="9">
    <source>
        <dbReference type="PROSITE" id="PS51826"/>
    </source>
</evidence>
<dbReference type="InterPro" id="IPR036625">
    <property type="entry name" value="E3-bd_dom_sf"/>
</dbReference>
<gene>
    <name evidence="10" type="ORF">GNP93_03700</name>
</gene>
<dbReference type="PANTHER" id="PTHR43178:SF5">
    <property type="entry name" value="LIPOAMIDE ACYLTRANSFERASE COMPONENT OF BRANCHED-CHAIN ALPHA-KETO ACID DEHYDROGENASE COMPLEX, MITOCHONDRIAL"/>
    <property type="match status" value="1"/>
</dbReference>
<evidence type="ECO:0000313" key="10">
    <source>
        <dbReference type="EMBL" id="MUG69778.1"/>
    </source>
</evidence>
<proteinExistence type="inferred from homology"/>
<dbReference type="PROSITE" id="PS50968">
    <property type="entry name" value="BIOTINYL_LIPOYL"/>
    <property type="match status" value="1"/>
</dbReference>
<feature type="domain" description="Peripheral subunit-binding (PSBD)" evidence="9">
    <location>
        <begin position="126"/>
        <end position="163"/>
    </location>
</feature>
<dbReference type="Pfam" id="PF02817">
    <property type="entry name" value="E3_binding"/>
    <property type="match status" value="1"/>
</dbReference>
<dbReference type="EMBL" id="WNZX01000002">
    <property type="protein sequence ID" value="MUG69778.1"/>
    <property type="molecule type" value="Genomic_DNA"/>
</dbReference>
<protein>
    <recommendedName>
        <fullName evidence="6">Dihydrolipoamide acetyltransferase component of pyruvate dehydrogenase complex</fullName>
        <ecNumber evidence="6">2.3.1.-</ecNumber>
    </recommendedName>
</protein>
<dbReference type="SUPFAM" id="SSF51230">
    <property type="entry name" value="Single hybrid motif"/>
    <property type="match status" value="1"/>
</dbReference>
<comment type="cofactor">
    <cofactor evidence="1 6">
        <name>(R)-lipoate</name>
        <dbReference type="ChEBI" id="CHEBI:83088"/>
    </cofactor>
</comment>
<accession>A0A7X2Z7J1</accession>
<organism evidence="10 11">
    <name type="scientific">Paenibacillus validus</name>
    <dbReference type="NCBI Taxonomy" id="44253"/>
    <lineage>
        <taxon>Bacteria</taxon>
        <taxon>Bacillati</taxon>
        <taxon>Bacillota</taxon>
        <taxon>Bacilli</taxon>
        <taxon>Bacillales</taxon>
        <taxon>Paenibacillaceae</taxon>
        <taxon>Paenibacillus</taxon>
    </lineage>
</organism>